<proteinExistence type="predicted"/>
<evidence type="ECO:0000256" key="6">
    <source>
        <dbReference type="ARBA" id="ARBA00023136"/>
    </source>
</evidence>
<evidence type="ECO:0000313" key="9">
    <source>
        <dbReference type="EMBL" id="MBL0389146.1"/>
    </source>
</evidence>
<feature type="transmembrane region" description="Helical" evidence="7">
    <location>
        <begin position="69"/>
        <end position="87"/>
    </location>
</feature>
<keyword evidence="4 7" id="KW-0812">Transmembrane</keyword>
<keyword evidence="6 7" id="KW-0472">Membrane</keyword>
<dbReference type="Gene3D" id="1.20.1250.20">
    <property type="entry name" value="MFS general substrate transporter like domains"/>
    <property type="match status" value="1"/>
</dbReference>
<evidence type="ECO:0000256" key="4">
    <source>
        <dbReference type="ARBA" id="ARBA00022692"/>
    </source>
</evidence>
<name>A0ABS1JFU3_9BACL</name>
<keyword evidence="2" id="KW-0813">Transport</keyword>
<feature type="transmembrane region" description="Helical" evidence="7">
    <location>
        <begin position="237"/>
        <end position="256"/>
    </location>
</feature>
<evidence type="ECO:0000256" key="7">
    <source>
        <dbReference type="SAM" id="Phobius"/>
    </source>
</evidence>
<feature type="transmembrane region" description="Helical" evidence="7">
    <location>
        <begin position="291"/>
        <end position="318"/>
    </location>
</feature>
<evidence type="ECO:0000313" key="10">
    <source>
        <dbReference type="Proteomes" id="UP000602284"/>
    </source>
</evidence>
<dbReference type="EMBL" id="JAEQNB010000008">
    <property type="protein sequence ID" value="MBL0389146.1"/>
    <property type="molecule type" value="Genomic_DNA"/>
</dbReference>
<feature type="transmembrane region" description="Helical" evidence="7">
    <location>
        <begin position="268"/>
        <end position="285"/>
    </location>
</feature>
<dbReference type="RefSeq" id="WP_201638140.1">
    <property type="nucleotide sequence ID" value="NZ_JAEQNB010000008.1"/>
</dbReference>
<dbReference type="SUPFAM" id="SSF103473">
    <property type="entry name" value="MFS general substrate transporter"/>
    <property type="match status" value="1"/>
</dbReference>
<keyword evidence="3" id="KW-1003">Cell membrane</keyword>
<reference evidence="9 10" key="1">
    <citation type="submission" date="2021-01" db="EMBL/GenBank/DDBJ databases">
        <title>Tumebacillus sp. strain ITR2 16S ribosomal RNA gene Genome sequencing and assembly.</title>
        <authorList>
            <person name="Kang M."/>
        </authorList>
    </citation>
    <scope>NUCLEOTIDE SEQUENCE [LARGE SCALE GENOMIC DNA]</scope>
    <source>
        <strain evidence="9 10">ITR2</strain>
    </source>
</reference>
<dbReference type="Pfam" id="PF07690">
    <property type="entry name" value="MFS_1"/>
    <property type="match status" value="1"/>
</dbReference>
<sequence length="392" mass="41552">MRRAVLILCLAVFVLVMGTGMVAPLLASYARAMGATGVGVGLLYSCFYIVRLLVGTSVGTWADRRGPKVVLTASMLLYPLIAAAYWVSDHYFLLMGTRLLHGLASAMLLPMAMAYIGEVSPAGREGKYMGFYNTTVFAANGAGPLVGSWVMENWGIGAAFCFLFVLALGSIGIVFALPSRTGGGINVEKKSTLPSCAPWRNSGLLALAAIQVQLGVLTVFWVSFFPLFMESIGVRPFWSGALIALNGLIVGLLQIPLGRVVDRVSKSWWVWGSGLLTAAAVMLISESTSLGAIAGLVVVVAGASALTLASASALSTVWGRKNGMGSTMGFLGSASSLGMIIGPLVSGFLLDTFEIASTVWFTSLVWLTCSLGFASMWQRRTEVECFFQSREM</sequence>
<feature type="transmembrane region" description="Helical" evidence="7">
    <location>
        <begin position="129"/>
        <end position="150"/>
    </location>
</feature>
<accession>A0ABS1JFU3</accession>
<feature type="transmembrane region" description="Helical" evidence="7">
    <location>
        <begin position="156"/>
        <end position="177"/>
    </location>
</feature>
<keyword evidence="5 7" id="KW-1133">Transmembrane helix</keyword>
<dbReference type="InterPro" id="IPR020846">
    <property type="entry name" value="MFS_dom"/>
</dbReference>
<feature type="transmembrane region" description="Helical" evidence="7">
    <location>
        <begin position="42"/>
        <end position="62"/>
    </location>
</feature>
<dbReference type="InterPro" id="IPR011701">
    <property type="entry name" value="MFS"/>
</dbReference>
<comment type="subcellular location">
    <subcellularLocation>
        <location evidence="1">Cell membrane</location>
        <topology evidence="1">Multi-pass membrane protein</topology>
    </subcellularLocation>
</comment>
<evidence type="ECO:0000256" key="5">
    <source>
        <dbReference type="ARBA" id="ARBA00022989"/>
    </source>
</evidence>
<evidence type="ECO:0000259" key="8">
    <source>
        <dbReference type="PROSITE" id="PS50850"/>
    </source>
</evidence>
<dbReference type="CDD" id="cd17325">
    <property type="entry name" value="MFS_MdtG_SLC18_like"/>
    <property type="match status" value="1"/>
</dbReference>
<evidence type="ECO:0000256" key="3">
    <source>
        <dbReference type="ARBA" id="ARBA00022475"/>
    </source>
</evidence>
<comment type="caution">
    <text evidence="9">The sequence shown here is derived from an EMBL/GenBank/DDBJ whole genome shotgun (WGS) entry which is preliminary data.</text>
</comment>
<organism evidence="9 10">
    <name type="scientific">Tumebacillus amylolyticus</name>
    <dbReference type="NCBI Taxonomy" id="2801339"/>
    <lineage>
        <taxon>Bacteria</taxon>
        <taxon>Bacillati</taxon>
        <taxon>Bacillota</taxon>
        <taxon>Bacilli</taxon>
        <taxon>Bacillales</taxon>
        <taxon>Alicyclobacillaceae</taxon>
        <taxon>Tumebacillus</taxon>
    </lineage>
</organism>
<feature type="transmembrane region" description="Helical" evidence="7">
    <location>
        <begin position="204"/>
        <end position="225"/>
    </location>
</feature>
<evidence type="ECO:0000256" key="1">
    <source>
        <dbReference type="ARBA" id="ARBA00004651"/>
    </source>
</evidence>
<dbReference type="InterPro" id="IPR036259">
    <property type="entry name" value="MFS_trans_sf"/>
</dbReference>
<protein>
    <submittedName>
        <fullName evidence="9">MFS transporter</fullName>
    </submittedName>
</protein>
<feature type="transmembrane region" description="Helical" evidence="7">
    <location>
        <begin position="330"/>
        <end position="349"/>
    </location>
</feature>
<gene>
    <name evidence="9" type="ORF">JJB07_21355</name>
</gene>
<dbReference type="PANTHER" id="PTHR23517">
    <property type="entry name" value="RESISTANCE PROTEIN MDTM, PUTATIVE-RELATED-RELATED"/>
    <property type="match status" value="1"/>
</dbReference>
<evidence type="ECO:0000256" key="2">
    <source>
        <dbReference type="ARBA" id="ARBA00022448"/>
    </source>
</evidence>
<dbReference type="PROSITE" id="PS50850">
    <property type="entry name" value="MFS"/>
    <property type="match status" value="1"/>
</dbReference>
<feature type="transmembrane region" description="Helical" evidence="7">
    <location>
        <begin position="99"/>
        <end position="117"/>
    </location>
</feature>
<dbReference type="Proteomes" id="UP000602284">
    <property type="component" value="Unassembled WGS sequence"/>
</dbReference>
<dbReference type="InterPro" id="IPR050171">
    <property type="entry name" value="MFS_Transporters"/>
</dbReference>
<feature type="domain" description="Major facilitator superfamily (MFS) profile" evidence="8">
    <location>
        <begin position="4"/>
        <end position="381"/>
    </location>
</feature>
<keyword evidence="10" id="KW-1185">Reference proteome</keyword>
<feature type="transmembrane region" description="Helical" evidence="7">
    <location>
        <begin position="355"/>
        <end position="374"/>
    </location>
</feature>